<dbReference type="EMBL" id="QLTT01000005">
    <property type="protein sequence ID" value="RAS64990.1"/>
    <property type="molecule type" value="Genomic_DNA"/>
</dbReference>
<gene>
    <name evidence="5" type="ORF">C8D87_105485</name>
</gene>
<dbReference type="InterPro" id="IPR036152">
    <property type="entry name" value="Asp/glu_Ase-like_sf"/>
</dbReference>
<dbReference type="PANTHER" id="PTHR11707">
    <property type="entry name" value="L-ASPARAGINASE"/>
    <property type="match status" value="1"/>
</dbReference>
<dbReference type="SUPFAM" id="SSF53774">
    <property type="entry name" value="Glutaminase/Asparaginase"/>
    <property type="match status" value="1"/>
</dbReference>
<dbReference type="PANTHER" id="PTHR11707:SF28">
    <property type="entry name" value="60 KDA LYSOPHOSPHOLIPASE"/>
    <property type="match status" value="1"/>
</dbReference>
<dbReference type="PROSITE" id="PS51732">
    <property type="entry name" value="ASN_GLN_ASE_3"/>
    <property type="match status" value="1"/>
</dbReference>
<evidence type="ECO:0000259" key="3">
    <source>
        <dbReference type="Pfam" id="PF00710"/>
    </source>
</evidence>
<evidence type="ECO:0000313" key="6">
    <source>
        <dbReference type="Proteomes" id="UP000248714"/>
    </source>
</evidence>
<dbReference type="InterPro" id="IPR006034">
    <property type="entry name" value="Asparaginase/glutaminase-like"/>
</dbReference>
<dbReference type="Gene3D" id="3.40.50.1170">
    <property type="entry name" value="L-asparaginase, N-terminal domain"/>
    <property type="match status" value="1"/>
</dbReference>
<dbReference type="Gene3D" id="3.40.50.40">
    <property type="match status" value="1"/>
</dbReference>
<dbReference type="InterPro" id="IPR037152">
    <property type="entry name" value="L-asparaginase_N_sf"/>
</dbReference>
<sequence length="316" mass="32745">MSSQVAVASLGGTITMTGSGAVSPTLGAKDLVQGLEVGEIATLATTPGASLTFTTLLEAFDWANEQVSRGAQGVVIIQGTDTIEETAYFFDCLWPHEEPLVVTGAMRHPGLPGADGPANLAAAVAVASAPGSGGRGALLVLNDEIHAARWVRKSHSSLPSAFESFPGPLGLVVEGRPHYFHPAHRLPALPRPQEVPAVPLVEATLDDDGSLLDWLNVGGVVVAATGVGHVSEGMAEAISRARFPVVVATRTGAGTTFRATYGFSGSESDLIARGAVMAGWLCPRKARVLLRLTLGAEQPVEAVFANRGSVFLSHCR</sequence>
<evidence type="ECO:0000256" key="1">
    <source>
        <dbReference type="ARBA" id="ARBA00010518"/>
    </source>
</evidence>
<organism evidence="5 6">
    <name type="scientific">Lentzea atacamensis</name>
    <dbReference type="NCBI Taxonomy" id="531938"/>
    <lineage>
        <taxon>Bacteria</taxon>
        <taxon>Bacillati</taxon>
        <taxon>Actinomycetota</taxon>
        <taxon>Actinomycetes</taxon>
        <taxon>Pseudonocardiales</taxon>
        <taxon>Pseudonocardiaceae</taxon>
        <taxon>Lentzea</taxon>
    </lineage>
</organism>
<protein>
    <submittedName>
        <fullName evidence="5">Asparaginase</fullName>
    </submittedName>
</protein>
<evidence type="ECO:0000313" key="5">
    <source>
        <dbReference type="EMBL" id="RAS64990.1"/>
    </source>
</evidence>
<accession>A0ABX9E6K1</accession>
<dbReference type="InterPro" id="IPR027473">
    <property type="entry name" value="L-asparaginase_C"/>
</dbReference>
<dbReference type="RefSeq" id="WP_112228572.1">
    <property type="nucleotide sequence ID" value="NZ_QLTT01000005.1"/>
</dbReference>
<feature type="domain" description="Asparaginase/glutaminase C-terminal" evidence="4">
    <location>
        <begin position="198"/>
        <end position="302"/>
    </location>
</feature>
<dbReference type="SMART" id="SM00870">
    <property type="entry name" value="Asparaginase"/>
    <property type="match status" value="1"/>
</dbReference>
<dbReference type="Proteomes" id="UP000248714">
    <property type="component" value="Unassembled WGS sequence"/>
</dbReference>
<dbReference type="InterPro" id="IPR004550">
    <property type="entry name" value="AsnASE_II"/>
</dbReference>
<reference evidence="5 6" key="1">
    <citation type="submission" date="2018-06" db="EMBL/GenBank/DDBJ databases">
        <title>Genomic Encyclopedia of Type Strains, Phase IV (KMG-IV): sequencing the most valuable type-strain genomes for metagenomic binning, comparative biology and taxonomic classification.</title>
        <authorList>
            <person name="Goeker M."/>
        </authorList>
    </citation>
    <scope>NUCLEOTIDE SEQUENCE [LARGE SCALE GENOMIC DNA]</scope>
    <source>
        <strain evidence="5 6">DSM 45479</strain>
    </source>
</reference>
<comment type="caution">
    <text evidence="5">The sequence shown here is derived from an EMBL/GenBank/DDBJ whole genome shotgun (WGS) entry which is preliminary data.</text>
</comment>
<dbReference type="InterPro" id="IPR040919">
    <property type="entry name" value="Asparaginase_C"/>
</dbReference>
<comment type="similarity">
    <text evidence="1">Belongs to the asparaginase 1 family.</text>
</comment>
<dbReference type="PIRSF" id="PIRSF001220">
    <property type="entry name" value="L-ASNase_gatD"/>
    <property type="match status" value="1"/>
</dbReference>
<keyword evidence="6" id="KW-1185">Reference proteome</keyword>
<keyword evidence="2" id="KW-0378">Hydrolase</keyword>
<dbReference type="Pfam" id="PF00710">
    <property type="entry name" value="Asparaginase"/>
    <property type="match status" value="1"/>
</dbReference>
<evidence type="ECO:0000259" key="4">
    <source>
        <dbReference type="Pfam" id="PF17763"/>
    </source>
</evidence>
<feature type="domain" description="L-asparaginase N-terminal" evidence="3">
    <location>
        <begin position="5"/>
        <end position="182"/>
    </location>
</feature>
<dbReference type="CDD" id="cd08964">
    <property type="entry name" value="L-asparaginase_II"/>
    <property type="match status" value="1"/>
</dbReference>
<dbReference type="PRINTS" id="PR00139">
    <property type="entry name" value="ASNGLNASE"/>
</dbReference>
<dbReference type="PIRSF" id="PIRSF500176">
    <property type="entry name" value="L_ASNase"/>
    <property type="match status" value="1"/>
</dbReference>
<proteinExistence type="inferred from homology"/>
<evidence type="ECO:0000256" key="2">
    <source>
        <dbReference type="ARBA" id="ARBA00022801"/>
    </source>
</evidence>
<name>A0ABX9E6K1_9PSEU</name>
<dbReference type="InterPro" id="IPR027474">
    <property type="entry name" value="L-asparaginase_N"/>
</dbReference>
<dbReference type="Pfam" id="PF17763">
    <property type="entry name" value="Asparaginase_C"/>
    <property type="match status" value="1"/>
</dbReference>